<evidence type="ECO:0000313" key="2">
    <source>
        <dbReference type="EMBL" id="KFA63420.1"/>
    </source>
</evidence>
<feature type="compositionally biased region" description="Low complexity" evidence="1">
    <location>
        <begin position="74"/>
        <end position="86"/>
    </location>
</feature>
<dbReference type="STRING" id="1283841.A0A084QHI5"/>
<feature type="compositionally biased region" description="Acidic residues" evidence="1">
    <location>
        <begin position="165"/>
        <end position="177"/>
    </location>
</feature>
<dbReference type="GO" id="GO:0030515">
    <property type="term" value="F:snoRNA binding"/>
    <property type="evidence" value="ECO:0007669"/>
    <property type="project" value="InterPro"/>
</dbReference>
<evidence type="ECO:0000313" key="3">
    <source>
        <dbReference type="Proteomes" id="UP000028524"/>
    </source>
</evidence>
<protein>
    <recommendedName>
        <fullName evidence="4">U3 snoRNA associated</fullName>
    </recommendedName>
</protein>
<dbReference type="HOGENOM" id="CLU_044746_0_0_1"/>
<feature type="compositionally biased region" description="Basic and acidic residues" evidence="1">
    <location>
        <begin position="140"/>
        <end position="159"/>
    </location>
</feature>
<dbReference type="OrthoDB" id="5245631at2759"/>
<dbReference type="GO" id="GO:0006364">
    <property type="term" value="P:rRNA processing"/>
    <property type="evidence" value="ECO:0007669"/>
    <property type="project" value="InterPro"/>
</dbReference>
<evidence type="ECO:0008006" key="4">
    <source>
        <dbReference type="Google" id="ProtNLM"/>
    </source>
</evidence>
<dbReference type="InterPro" id="IPR013268">
    <property type="entry name" value="UTP16"/>
</dbReference>
<feature type="compositionally biased region" description="Low complexity" evidence="1">
    <location>
        <begin position="122"/>
        <end position="133"/>
    </location>
</feature>
<feature type="region of interest" description="Disordered" evidence="1">
    <location>
        <begin position="1"/>
        <end position="250"/>
    </location>
</feature>
<feature type="compositionally biased region" description="Acidic residues" evidence="1">
    <location>
        <begin position="213"/>
        <end position="224"/>
    </location>
</feature>
<evidence type="ECO:0000256" key="1">
    <source>
        <dbReference type="SAM" id="MobiDB-lite"/>
    </source>
</evidence>
<dbReference type="Proteomes" id="UP000028524">
    <property type="component" value="Unassembled WGS sequence"/>
</dbReference>
<feature type="compositionally biased region" description="Acidic residues" evidence="1">
    <location>
        <begin position="90"/>
        <end position="104"/>
    </location>
</feature>
<reference evidence="2 3" key="1">
    <citation type="journal article" date="2014" name="BMC Genomics">
        <title>Comparative genome sequencing reveals chemotype-specific gene clusters in the toxigenic black mold Stachybotrys.</title>
        <authorList>
            <person name="Semeiks J."/>
            <person name="Borek D."/>
            <person name="Otwinowski Z."/>
            <person name="Grishin N.V."/>
        </authorList>
    </citation>
    <scope>NUCLEOTIDE SEQUENCE [LARGE SCALE GENOMIC DNA]</scope>
    <source>
        <strain evidence="2 3">IBT 40285</strain>
    </source>
</reference>
<dbReference type="InParanoid" id="A0A084QHI5"/>
<feature type="compositionally biased region" description="Basic and acidic residues" evidence="1">
    <location>
        <begin position="240"/>
        <end position="249"/>
    </location>
</feature>
<organism evidence="2 3">
    <name type="scientific">Stachybotrys chlorohalonatus (strain IBT 40285)</name>
    <dbReference type="NCBI Taxonomy" id="1283841"/>
    <lineage>
        <taxon>Eukaryota</taxon>
        <taxon>Fungi</taxon>
        <taxon>Dikarya</taxon>
        <taxon>Ascomycota</taxon>
        <taxon>Pezizomycotina</taxon>
        <taxon>Sordariomycetes</taxon>
        <taxon>Hypocreomycetidae</taxon>
        <taxon>Hypocreales</taxon>
        <taxon>Stachybotryaceae</taxon>
        <taxon>Stachybotrys</taxon>
    </lineage>
</organism>
<dbReference type="AlphaFoldDB" id="A0A084QHI5"/>
<dbReference type="EMBL" id="KL660738">
    <property type="protein sequence ID" value="KFA63420.1"/>
    <property type="molecule type" value="Genomic_DNA"/>
</dbReference>
<feature type="compositionally biased region" description="Basic residues" evidence="1">
    <location>
        <begin position="1"/>
        <end position="10"/>
    </location>
</feature>
<dbReference type="OMA" id="FTRQPEE"/>
<proteinExistence type="predicted"/>
<dbReference type="Pfam" id="PF08297">
    <property type="entry name" value="U3_snoRNA_assoc"/>
    <property type="match status" value="1"/>
</dbReference>
<keyword evidence="3" id="KW-1185">Reference proteome</keyword>
<sequence>MSPALTRKRKADLEMGKGKSSKVSNSSESSKNKKLPVRAKDEEAMEEQATISKQAEKGSLKVFGDEDSEEPINSVSASSLPSAPVADKALEEEEEEEESDDDAPEAVSTQKVASQIKQSANEAQKAAQEQAAAQKRKRQQRDTLLKQQAQERRQAEAEAAKQAAVDEDSRESTEEDVQIPTAVKPSGGSLRERRQDRAAAPTLLPVEFLTDSSGEDSEGGGDLDAEAKPKKRKISTIEKTLSRQDRAPRDVTAGSTLYRVAKKVDASMAPKARKGSKGSREALLRRNRLAVKPQSGFFKRT</sequence>
<accession>A0A084QHI5</accession>
<feature type="compositionally biased region" description="Polar residues" evidence="1">
    <location>
        <begin position="107"/>
        <end position="121"/>
    </location>
</feature>
<gene>
    <name evidence="2" type="ORF">S40285_06602</name>
</gene>
<name>A0A084QHI5_STAC4</name>